<accession>A0AAN2BLT3</accession>
<keyword evidence="2" id="KW-1185">Reference proteome</keyword>
<dbReference type="KEGG" id="marq:MARGE09_P3546"/>
<reference evidence="1 2" key="1">
    <citation type="journal article" date="2022" name="IScience">
        <title>An ultrasensitive nanofiber-based assay for enzymatic hydrolysis and deep-sea microbial degradation of cellulose.</title>
        <authorList>
            <person name="Tsudome M."/>
            <person name="Tachioka M."/>
            <person name="Miyazaki M."/>
            <person name="Uchimura K."/>
            <person name="Tsuda M."/>
            <person name="Takaki Y."/>
            <person name="Deguchi S."/>
        </authorList>
    </citation>
    <scope>NUCLEOTIDE SEQUENCE [LARGE SCALE GENOMIC DNA]</scope>
    <source>
        <strain evidence="1 2">GE09</strain>
    </source>
</reference>
<protein>
    <submittedName>
        <fullName evidence="1">Uncharacterized protein</fullName>
    </submittedName>
</protein>
<dbReference type="RefSeq" id="WP_236984543.1">
    <property type="nucleotide sequence ID" value="NZ_AP023086.1"/>
</dbReference>
<name>A0AAN2BLT3_9GAMM</name>
<evidence type="ECO:0000313" key="1">
    <source>
        <dbReference type="EMBL" id="BCD99345.1"/>
    </source>
</evidence>
<dbReference type="AlphaFoldDB" id="A0AAN2BLT3"/>
<sequence length="337" mass="37152">MTSQMRIVGTFNLVDGKFVSTDKNRSDFNAGKAVPIPADQIASYYPLKTAASITVGGTLNRLTLKAGESYPVPNGKRIILEATSEHILFTEVFNTKPKLGLYIQSPIGFHQTWLDYIRRSTADNLQATQILAEWELQFLIGVLAGTSWKGLSAVIGMDLFQEAITKQKRKATTSAIRTLQVLFSFKRELRPIAPTLESVLSDMLWVSLFKGQTQHLLPAMANDPKVAARAAGTIVTQLSTQALNRRLTVSAFIWTIVSQLGTKALLTVPAAISETANSFQPSTPEAVVEKIKELVSTLGIVLSDTEKNHIFKELKENPQKIRAIFARMVADLKNLPR</sequence>
<proteinExistence type="predicted"/>
<organism evidence="1 2">
    <name type="scientific">Marinagarivorans cellulosilyticus</name>
    <dbReference type="NCBI Taxonomy" id="2721545"/>
    <lineage>
        <taxon>Bacteria</taxon>
        <taxon>Pseudomonadati</taxon>
        <taxon>Pseudomonadota</taxon>
        <taxon>Gammaproteobacteria</taxon>
        <taxon>Cellvibrionales</taxon>
        <taxon>Cellvibrionaceae</taxon>
        <taxon>Marinagarivorans</taxon>
    </lineage>
</organism>
<dbReference type="Proteomes" id="UP001320119">
    <property type="component" value="Chromosome"/>
</dbReference>
<evidence type="ECO:0000313" key="2">
    <source>
        <dbReference type="Proteomes" id="UP001320119"/>
    </source>
</evidence>
<dbReference type="EMBL" id="AP023086">
    <property type="protein sequence ID" value="BCD99345.1"/>
    <property type="molecule type" value="Genomic_DNA"/>
</dbReference>
<gene>
    <name evidence="1" type="ORF">MARGE09_P3546</name>
</gene>